<comment type="caution">
    <text evidence="1">The sequence shown here is derived from an EMBL/GenBank/DDBJ whole genome shotgun (WGS) entry which is preliminary data.</text>
</comment>
<dbReference type="EMBL" id="JAOQJZ010000001">
    <property type="protein sequence ID" value="MCU6704315.1"/>
    <property type="molecule type" value="Genomic_DNA"/>
</dbReference>
<reference evidence="1 2" key="1">
    <citation type="journal article" date="2021" name="ISME Commun">
        <title>Automated analysis of genomic sequences facilitates high-throughput and comprehensive description of bacteria.</title>
        <authorList>
            <person name="Hitch T.C.A."/>
        </authorList>
    </citation>
    <scope>NUCLEOTIDE SEQUENCE [LARGE SCALE GENOMIC DNA]</scope>
    <source>
        <strain evidence="1 2">Sanger_31</strain>
    </source>
</reference>
<name>A0AAE3IE40_9FIRM</name>
<dbReference type="RefSeq" id="WP_267300073.1">
    <property type="nucleotide sequence ID" value="NZ_JAOQJZ010000001.1"/>
</dbReference>
<gene>
    <name evidence="1" type="ORF">OCV57_00015</name>
</gene>
<organism evidence="1 2">
    <name type="scientific">Hominimerdicola aceti</name>
    <dbReference type="NCBI Taxonomy" id="2981726"/>
    <lineage>
        <taxon>Bacteria</taxon>
        <taxon>Bacillati</taxon>
        <taxon>Bacillota</taxon>
        <taxon>Clostridia</taxon>
        <taxon>Eubacteriales</taxon>
        <taxon>Oscillospiraceae</taxon>
        <taxon>Hominimerdicola</taxon>
    </lineage>
</organism>
<accession>A0AAE3IE40</accession>
<protein>
    <submittedName>
        <fullName evidence="1">Uncharacterized protein</fullName>
    </submittedName>
</protein>
<evidence type="ECO:0000313" key="2">
    <source>
        <dbReference type="Proteomes" id="UP001208131"/>
    </source>
</evidence>
<dbReference type="Proteomes" id="UP001208131">
    <property type="component" value="Unassembled WGS sequence"/>
</dbReference>
<keyword evidence="2" id="KW-1185">Reference proteome</keyword>
<dbReference type="AlphaFoldDB" id="A0AAE3IE40"/>
<evidence type="ECO:0000313" key="1">
    <source>
        <dbReference type="EMBL" id="MCU6704315.1"/>
    </source>
</evidence>
<proteinExistence type="predicted"/>
<sequence>MITKEEFEKAVEYCVSGTTDCDGCPLCASDKYRMCSAYLAEYITNNELKPVIKNIPSAESNTNTIYENAKITDVSLGIGDHCCLTFSITLRGSGWGASFGGYNLAFFNGTSFKGSEKGLEALARIMYVVGVSKWEDIKGRYVRVKQEDRLVVGIGNIIKDKWFEPREFFKEVENE</sequence>